<proteinExistence type="predicted"/>
<reference evidence="4" key="2">
    <citation type="submission" date="2020-09" db="EMBL/GenBank/DDBJ databases">
        <authorList>
            <person name="Sun Q."/>
            <person name="Ohkuma M."/>
        </authorList>
    </citation>
    <scope>NUCLEOTIDE SEQUENCE</scope>
    <source>
        <strain evidence="4">JCM 4784</strain>
    </source>
</reference>
<gene>
    <name evidence="4" type="ORF">GCM10018785_28950</name>
</gene>
<dbReference type="InterPro" id="IPR020471">
    <property type="entry name" value="AKR"/>
</dbReference>
<dbReference type="InterPro" id="IPR023210">
    <property type="entry name" value="NADP_OxRdtase_dom"/>
</dbReference>
<dbReference type="EMBL" id="BNBT01000035">
    <property type="protein sequence ID" value="GHE57983.1"/>
    <property type="molecule type" value="Genomic_DNA"/>
</dbReference>
<feature type="region of interest" description="Disordered" evidence="2">
    <location>
        <begin position="1"/>
        <end position="33"/>
    </location>
</feature>
<dbReference type="GO" id="GO:0016491">
    <property type="term" value="F:oxidoreductase activity"/>
    <property type="evidence" value="ECO:0007669"/>
    <property type="project" value="UniProtKB-KW"/>
</dbReference>
<evidence type="ECO:0000256" key="2">
    <source>
        <dbReference type="SAM" id="MobiDB-lite"/>
    </source>
</evidence>
<dbReference type="InterPro" id="IPR036812">
    <property type="entry name" value="NAD(P)_OxRdtase_dom_sf"/>
</dbReference>
<evidence type="ECO:0000313" key="4">
    <source>
        <dbReference type="EMBL" id="GHE57983.1"/>
    </source>
</evidence>
<dbReference type="Pfam" id="PF00248">
    <property type="entry name" value="Aldo_ket_red"/>
    <property type="match status" value="1"/>
</dbReference>
<dbReference type="PANTHER" id="PTHR43625">
    <property type="entry name" value="AFLATOXIN B1 ALDEHYDE REDUCTASE"/>
    <property type="match status" value="1"/>
</dbReference>
<accession>A0A918ZKG3</accession>
<dbReference type="CDD" id="cd19088">
    <property type="entry name" value="AKR_AKR13B1"/>
    <property type="match status" value="1"/>
</dbReference>
<comment type="caution">
    <text evidence="4">The sequence shown here is derived from an EMBL/GenBank/DDBJ whole genome shotgun (WGS) entry which is preliminary data.</text>
</comment>
<dbReference type="GO" id="GO:0005737">
    <property type="term" value="C:cytoplasm"/>
    <property type="evidence" value="ECO:0007669"/>
    <property type="project" value="TreeGrafter"/>
</dbReference>
<organism evidence="4 5">
    <name type="scientific">Streptomyces longispororuber</name>
    <dbReference type="NCBI Taxonomy" id="68230"/>
    <lineage>
        <taxon>Bacteria</taxon>
        <taxon>Bacillati</taxon>
        <taxon>Actinomycetota</taxon>
        <taxon>Actinomycetes</taxon>
        <taxon>Kitasatosporales</taxon>
        <taxon>Streptomycetaceae</taxon>
        <taxon>Streptomyces</taxon>
    </lineage>
</organism>
<dbReference type="Proteomes" id="UP000608024">
    <property type="component" value="Unassembled WGS sequence"/>
</dbReference>
<name>A0A918ZKG3_9ACTN</name>
<dbReference type="PANTHER" id="PTHR43625:SF40">
    <property type="entry name" value="ALDO-KETO REDUCTASE YAKC [NADP(+)]"/>
    <property type="match status" value="1"/>
</dbReference>
<evidence type="ECO:0000256" key="1">
    <source>
        <dbReference type="ARBA" id="ARBA00023002"/>
    </source>
</evidence>
<dbReference type="InterPro" id="IPR050791">
    <property type="entry name" value="Aldo-Keto_reductase"/>
</dbReference>
<dbReference type="PRINTS" id="PR00069">
    <property type="entry name" value="ALDKETRDTASE"/>
</dbReference>
<dbReference type="SUPFAM" id="SSF51430">
    <property type="entry name" value="NAD(P)-linked oxidoreductase"/>
    <property type="match status" value="1"/>
</dbReference>
<dbReference type="AlphaFoldDB" id="A0A918ZKG3"/>
<protein>
    <submittedName>
        <fullName evidence="4">Oxidoreductase</fullName>
    </submittedName>
</protein>
<dbReference type="NCBIfam" id="NF007695">
    <property type="entry name" value="PRK10376.1"/>
    <property type="match status" value="1"/>
</dbReference>
<dbReference type="Gene3D" id="3.20.20.100">
    <property type="entry name" value="NADP-dependent oxidoreductase domain"/>
    <property type="match status" value="1"/>
</dbReference>
<keyword evidence="1" id="KW-0560">Oxidoreductase</keyword>
<keyword evidence="5" id="KW-1185">Reference proteome</keyword>
<evidence type="ECO:0000313" key="5">
    <source>
        <dbReference type="Proteomes" id="UP000608024"/>
    </source>
</evidence>
<sequence>MIRMSKHAHAPQAPHTPHAPHAPHDAVPGTPPASAAGRFAIGGDLLVARMGFGAMRLPGRTWEGPAGDPEAAVAVLRRAVELGVDHIDTAAFYFYADLSANALIRRALHPYRDDLVIATKVGPDRSPDHAWLAPADPAKIRADVHRNLRELGVDHLDLVYLRFLGQDGPGGGRFEALAALREQGLVRHLGVSNATAGQLAEAQRIAPVAAVQNRFSPASRDAEADAMVERCARQGIAFVPYFPLGGAGAPDVTALRRVAERHGVSAAQVTLAWSLSVSPAVLAIPGTSSLAHLEENVAAAALTLGADDLADLRDREGAADRAAS</sequence>
<evidence type="ECO:0000259" key="3">
    <source>
        <dbReference type="Pfam" id="PF00248"/>
    </source>
</evidence>
<feature type="domain" description="NADP-dependent oxidoreductase" evidence="3">
    <location>
        <begin position="49"/>
        <end position="313"/>
    </location>
</feature>
<reference evidence="4" key="1">
    <citation type="journal article" date="2014" name="Int. J. Syst. Evol. Microbiol.">
        <title>Complete genome sequence of Corynebacterium casei LMG S-19264T (=DSM 44701T), isolated from a smear-ripened cheese.</title>
        <authorList>
            <consortium name="US DOE Joint Genome Institute (JGI-PGF)"/>
            <person name="Walter F."/>
            <person name="Albersmeier A."/>
            <person name="Kalinowski J."/>
            <person name="Ruckert C."/>
        </authorList>
    </citation>
    <scope>NUCLEOTIDE SEQUENCE</scope>
    <source>
        <strain evidence="4">JCM 4784</strain>
    </source>
</reference>